<comment type="caution">
    <text evidence="1">The sequence shown here is derived from an EMBL/GenBank/DDBJ whole genome shotgun (WGS) entry which is preliminary data.</text>
</comment>
<protein>
    <submittedName>
        <fullName evidence="1">Uncharacterized protein</fullName>
    </submittedName>
</protein>
<evidence type="ECO:0000313" key="1">
    <source>
        <dbReference type="EMBL" id="KKM99682.1"/>
    </source>
</evidence>
<dbReference type="AlphaFoldDB" id="A0A0F9Q2P8"/>
<sequence>MKQTTKTLSARSKVISKPEIVKARRVTAVDPNEIARKYEEQKKKKLAEMYKFHDPCAHIGSVGNGL</sequence>
<gene>
    <name evidence="1" type="ORF">LCGC14_1145310</name>
</gene>
<reference evidence="1" key="1">
    <citation type="journal article" date="2015" name="Nature">
        <title>Complex archaea that bridge the gap between prokaryotes and eukaryotes.</title>
        <authorList>
            <person name="Spang A."/>
            <person name="Saw J.H."/>
            <person name="Jorgensen S.L."/>
            <person name="Zaremba-Niedzwiedzka K."/>
            <person name="Martijn J."/>
            <person name="Lind A.E."/>
            <person name="van Eijk R."/>
            <person name="Schleper C."/>
            <person name="Guy L."/>
            <person name="Ettema T.J."/>
        </authorList>
    </citation>
    <scope>NUCLEOTIDE SEQUENCE</scope>
</reference>
<organism evidence="1">
    <name type="scientific">marine sediment metagenome</name>
    <dbReference type="NCBI Taxonomy" id="412755"/>
    <lineage>
        <taxon>unclassified sequences</taxon>
        <taxon>metagenomes</taxon>
        <taxon>ecological metagenomes</taxon>
    </lineage>
</organism>
<accession>A0A0F9Q2P8</accession>
<name>A0A0F9Q2P8_9ZZZZ</name>
<dbReference type="EMBL" id="LAZR01005467">
    <property type="protein sequence ID" value="KKM99682.1"/>
    <property type="molecule type" value="Genomic_DNA"/>
</dbReference>
<proteinExistence type="predicted"/>